<evidence type="ECO:0000256" key="4">
    <source>
        <dbReference type="PROSITE-ProRule" id="PRU00409"/>
    </source>
</evidence>
<protein>
    <recommendedName>
        <fullName evidence="5">ATP-grasp domain-containing protein</fullName>
    </recommendedName>
</protein>
<dbReference type="EMBL" id="NFKE01000008">
    <property type="protein sequence ID" value="OUP33396.1"/>
    <property type="molecule type" value="Genomic_DNA"/>
</dbReference>
<dbReference type="InterPro" id="IPR011761">
    <property type="entry name" value="ATP-grasp"/>
</dbReference>
<dbReference type="PROSITE" id="PS50975">
    <property type="entry name" value="ATP_GRASP"/>
    <property type="match status" value="1"/>
</dbReference>
<name>A0A1Y4JNT1_9BACE</name>
<dbReference type="Pfam" id="PF18130">
    <property type="entry name" value="ATPgrasp_N"/>
    <property type="match status" value="1"/>
</dbReference>
<keyword evidence="2 4" id="KW-0547">Nucleotide-binding</keyword>
<dbReference type="PANTHER" id="PTHR43585:SF2">
    <property type="entry name" value="ATP-GRASP ENZYME FSQD"/>
    <property type="match status" value="1"/>
</dbReference>
<proteinExistence type="predicted"/>
<dbReference type="InterPro" id="IPR041472">
    <property type="entry name" value="BL00235/CARNS1_N"/>
</dbReference>
<dbReference type="PANTHER" id="PTHR43585">
    <property type="entry name" value="FUMIPYRROLE BIOSYNTHESIS PROTEIN C"/>
    <property type="match status" value="1"/>
</dbReference>
<organism evidence="6 7">
    <name type="scientific">Bacteroides clarus</name>
    <dbReference type="NCBI Taxonomy" id="626929"/>
    <lineage>
        <taxon>Bacteria</taxon>
        <taxon>Pseudomonadati</taxon>
        <taxon>Bacteroidota</taxon>
        <taxon>Bacteroidia</taxon>
        <taxon>Bacteroidales</taxon>
        <taxon>Bacteroidaceae</taxon>
        <taxon>Bacteroides</taxon>
    </lineage>
</organism>
<dbReference type="RefSeq" id="WP_087413085.1">
    <property type="nucleotide sequence ID" value="NZ_NFKE01000008.1"/>
</dbReference>
<dbReference type="Proteomes" id="UP000196587">
    <property type="component" value="Unassembled WGS sequence"/>
</dbReference>
<dbReference type="GO" id="GO:0005524">
    <property type="term" value="F:ATP binding"/>
    <property type="evidence" value="ECO:0007669"/>
    <property type="project" value="UniProtKB-UniRule"/>
</dbReference>
<dbReference type="Gene3D" id="3.30.1490.20">
    <property type="entry name" value="ATP-grasp fold, A domain"/>
    <property type="match status" value="1"/>
</dbReference>
<dbReference type="Pfam" id="PF13535">
    <property type="entry name" value="ATP-grasp_4"/>
    <property type="match status" value="1"/>
</dbReference>
<keyword evidence="1" id="KW-0436">Ligase</keyword>
<dbReference type="SMART" id="SM01209">
    <property type="entry name" value="GARS_A"/>
    <property type="match status" value="1"/>
</dbReference>
<dbReference type="SUPFAM" id="SSF56059">
    <property type="entry name" value="Glutathione synthetase ATP-binding domain-like"/>
    <property type="match status" value="1"/>
</dbReference>
<keyword evidence="3 4" id="KW-0067">ATP-binding</keyword>
<dbReference type="Gene3D" id="3.40.50.20">
    <property type="match status" value="1"/>
</dbReference>
<evidence type="ECO:0000259" key="5">
    <source>
        <dbReference type="PROSITE" id="PS50975"/>
    </source>
</evidence>
<dbReference type="GO" id="GO:0046872">
    <property type="term" value="F:metal ion binding"/>
    <property type="evidence" value="ECO:0007669"/>
    <property type="project" value="InterPro"/>
</dbReference>
<dbReference type="Gene3D" id="3.30.470.20">
    <property type="entry name" value="ATP-grasp fold, B domain"/>
    <property type="match status" value="1"/>
</dbReference>
<sequence>MKKLLILGAGEMQLPIIEKAKSLGVYTIVADMNASAVGMQYADRALVVSTMDLDMLKQYALELDIDGILTTSDAPVNIVASISEEFGLPAMSSNVASICTNKYLQRKLFRENQILTPSFYLCNQSTELSSFCDFPYVVKPVDSSASRGVQLVNGMEELRKAFENAMLYSRHHQVLIEDFIVGREFSVETFTQNNETSIVAITEKMVIGEKQGYFVEDTHIEPARISEQEYKLIADTVLNAIKLIGLDNCPSHTEVKLNDTGAYIIEIACRLGGDYITSDLVPLSTGVDMLGNLINCSLGMPIDIVHKYHKCSAIQFLNTLNYERCVNFVKSSYSLAVVRYDIKPYSDAVIMSSLDRLGYIILQTDTMEKMEEILRMIK</sequence>
<reference evidence="7" key="1">
    <citation type="submission" date="2017-04" db="EMBL/GenBank/DDBJ databases">
        <title>Function of individual gut microbiota members based on whole genome sequencing of pure cultures obtained from chicken caecum.</title>
        <authorList>
            <person name="Medvecky M."/>
            <person name="Cejkova D."/>
            <person name="Polansky O."/>
            <person name="Karasova D."/>
            <person name="Kubasova T."/>
            <person name="Cizek A."/>
            <person name="Rychlik I."/>
        </authorList>
    </citation>
    <scope>NUCLEOTIDE SEQUENCE [LARGE SCALE GENOMIC DNA]</scope>
    <source>
        <strain evidence="7">An189</strain>
    </source>
</reference>
<dbReference type="InterPro" id="IPR013815">
    <property type="entry name" value="ATP_grasp_subdomain_1"/>
</dbReference>
<evidence type="ECO:0000256" key="1">
    <source>
        <dbReference type="ARBA" id="ARBA00022598"/>
    </source>
</evidence>
<gene>
    <name evidence="6" type="ORF">B5F24_12005</name>
</gene>
<dbReference type="GO" id="GO:0016874">
    <property type="term" value="F:ligase activity"/>
    <property type="evidence" value="ECO:0007669"/>
    <property type="project" value="UniProtKB-KW"/>
</dbReference>
<evidence type="ECO:0000256" key="3">
    <source>
        <dbReference type="ARBA" id="ARBA00022840"/>
    </source>
</evidence>
<dbReference type="SUPFAM" id="SSF52440">
    <property type="entry name" value="PreATP-grasp domain"/>
    <property type="match status" value="1"/>
</dbReference>
<evidence type="ECO:0000256" key="2">
    <source>
        <dbReference type="ARBA" id="ARBA00022741"/>
    </source>
</evidence>
<evidence type="ECO:0000313" key="7">
    <source>
        <dbReference type="Proteomes" id="UP000196587"/>
    </source>
</evidence>
<feature type="domain" description="ATP-grasp" evidence="5">
    <location>
        <begin position="106"/>
        <end position="298"/>
    </location>
</feature>
<dbReference type="InterPro" id="IPR016185">
    <property type="entry name" value="PreATP-grasp_dom_sf"/>
</dbReference>
<dbReference type="InterPro" id="IPR052032">
    <property type="entry name" value="ATP-dep_AA_Ligase"/>
</dbReference>
<evidence type="ECO:0000313" key="6">
    <source>
        <dbReference type="EMBL" id="OUP33396.1"/>
    </source>
</evidence>
<accession>A0A1Y4JNT1</accession>
<comment type="caution">
    <text evidence="6">The sequence shown here is derived from an EMBL/GenBank/DDBJ whole genome shotgun (WGS) entry which is preliminary data.</text>
</comment>
<dbReference type="AlphaFoldDB" id="A0A1Y4JNT1"/>